<sequence>MIENRLGALLEAGFTDRLGERDRTLLARRDLLKACYEEPAPLSSETWWYAVPGERYEGLFTALDLHDRFPVTLGEGADVALLPNRRGAYPVFVTPELDGWRLITGNLDVAVGVDWDEWMSALERLSAHCGAAQMFFEDEAGGSNIWAVAEQGRIRRRYAREDDPEWVGEPLPWEDLRVDDEDFDPEHDDAHPDEGTADALTASSHLSLDPNRVGAGTRVRGHGWLALSAPGVGHEDLGGLVGG</sequence>
<evidence type="ECO:0000256" key="1">
    <source>
        <dbReference type="SAM" id="MobiDB-lite"/>
    </source>
</evidence>
<comment type="caution">
    <text evidence="2">The sequence shown here is derived from an EMBL/GenBank/DDBJ whole genome shotgun (WGS) entry which is preliminary data.</text>
</comment>
<feature type="compositionally biased region" description="Acidic residues" evidence="1">
    <location>
        <begin position="177"/>
        <end position="187"/>
    </location>
</feature>
<gene>
    <name evidence="2" type="ORF">AQJ67_19445</name>
</gene>
<dbReference type="OrthoDB" id="4512558at2"/>
<accession>A0A117RPT9</accession>
<keyword evidence="3" id="KW-1185">Reference proteome</keyword>
<dbReference type="Proteomes" id="UP000053429">
    <property type="component" value="Unassembled WGS sequence"/>
</dbReference>
<proteinExistence type="predicted"/>
<name>A0A117RPT9_9ACTN</name>
<dbReference type="EMBL" id="LMWY01000023">
    <property type="protein sequence ID" value="KUO02642.1"/>
    <property type="molecule type" value="Genomic_DNA"/>
</dbReference>
<feature type="region of interest" description="Disordered" evidence="1">
    <location>
        <begin position="169"/>
        <end position="197"/>
    </location>
</feature>
<dbReference type="STRING" id="661399.AQJ67_19445"/>
<organism evidence="2 3">
    <name type="scientific">Streptomyces caeruleatus</name>
    <dbReference type="NCBI Taxonomy" id="661399"/>
    <lineage>
        <taxon>Bacteria</taxon>
        <taxon>Bacillati</taxon>
        <taxon>Actinomycetota</taxon>
        <taxon>Actinomycetes</taxon>
        <taxon>Kitasatosporales</taxon>
        <taxon>Streptomycetaceae</taxon>
        <taxon>Streptomyces</taxon>
    </lineage>
</organism>
<dbReference type="AlphaFoldDB" id="A0A117RPT9"/>
<reference evidence="2 3" key="1">
    <citation type="submission" date="2015-10" db="EMBL/GenBank/DDBJ databases">
        <title>Draft genome sequence of Streptomyces caeruleatus NRRL B-24802, type strain for the species Streptomyces caeruleatus.</title>
        <authorList>
            <person name="Ruckert C."/>
            <person name="Winkler A."/>
            <person name="Kalinowski J."/>
            <person name="Kampfer P."/>
            <person name="Glaeser S."/>
        </authorList>
    </citation>
    <scope>NUCLEOTIDE SEQUENCE [LARGE SCALE GENOMIC DNA]</scope>
    <source>
        <strain evidence="2 3">NRRL B-24802</strain>
    </source>
</reference>
<evidence type="ECO:0000313" key="3">
    <source>
        <dbReference type="Proteomes" id="UP000053429"/>
    </source>
</evidence>
<evidence type="ECO:0000313" key="2">
    <source>
        <dbReference type="EMBL" id="KUO02642.1"/>
    </source>
</evidence>
<protein>
    <submittedName>
        <fullName evidence="2">Uncharacterized protein</fullName>
    </submittedName>
</protein>
<dbReference type="RefSeq" id="WP_159058798.1">
    <property type="nucleotide sequence ID" value="NZ_KQ948929.1"/>
</dbReference>